<dbReference type="InterPro" id="IPR025202">
    <property type="entry name" value="PLD-like_dom"/>
</dbReference>
<protein>
    <submittedName>
        <fullName evidence="2">Phospholipase D/Transphosphatidylase</fullName>
    </submittedName>
</protein>
<dbReference type="InterPro" id="IPR001736">
    <property type="entry name" value="PLipase_D/transphosphatidylase"/>
</dbReference>
<evidence type="ECO:0000259" key="1">
    <source>
        <dbReference type="PROSITE" id="PS50035"/>
    </source>
</evidence>
<dbReference type="AlphaFoldDB" id="T1A5U3"/>
<proteinExistence type="predicted"/>
<dbReference type="PROSITE" id="PS50035">
    <property type="entry name" value="PLD"/>
    <property type="match status" value="1"/>
</dbReference>
<dbReference type="SMART" id="SM00155">
    <property type="entry name" value="PLDc"/>
    <property type="match status" value="1"/>
</dbReference>
<dbReference type="Pfam" id="PF13091">
    <property type="entry name" value="PLDc_2"/>
    <property type="match status" value="1"/>
</dbReference>
<dbReference type="Gene3D" id="3.30.870.10">
    <property type="entry name" value="Endonuclease Chain A"/>
    <property type="match status" value="1"/>
</dbReference>
<feature type="domain" description="PLD phosphodiesterase" evidence="1">
    <location>
        <begin position="147"/>
        <end position="174"/>
    </location>
</feature>
<dbReference type="GO" id="GO:0032049">
    <property type="term" value="P:cardiolipin biosynthetic process"/>
    <property type="evidence" value="ECO:0007669"/>
    <property type="project" value="UniProtKB-ARBA"/>
</dbReference>
<dbReference type="PANTHER" id="PTHR21248">
    <property type="entry name" value="CARDIOLIPIN SYNTHASE"/>
    <property type="match status" value="1"/>
</dbReference>
<accession>T1A5U3</accession>
<dbReference type="EMBL" id="AUZZ01004686">
    <property type="protein sequence ID" value="EQD52273.1"/>
    <property type="molecule type" value="Genomic_DNA"/>
</dbReference>
<dbReference type="GO" id="GO:0030572">
    <property type="term" value="F:phosphatidyltransferase activity"/>
    <property type="evidence" value="ECO:0007669"/>
    <property type="project" value="UniProtKB-ARBA"/>
</dbReference>
<comment type="caution">
    <text evidence="2">The sequence shown here is derived from an EMBL/GenBank/DDBJ whole genome shotgun (WGS) entry which is preliminary data.</text>
</comment>
<feature type="non-terminal residue" evidence="2">
    <location>
        <position position="193"/>
    </location>
</feature>
<evidence type="ECO:0000313" key="2">
    <source>
        <dbReference type="EMBL" id="EQD52273.1"/>
    </source>
</evidence>
<name>T1A5U3_9ZZZZ</name>
<reference evidence="2" key="2">
    <citation type="journal article" date="2014" name="ISME J.">
        <title>Microbial stratification in low pH oxic and suboxic macroscopic growths along an acid mine drainage.</title>
        <authorList>
            <person name="Mendez-Garcia C."/>
            <person name="Mesa V."/>
            <person name="Sprenger R.R."/>
            <person name="Richter M."/>
            <person name="Diez M.S."/>
            <person name="Solano J."/>
            <person name="Bargiela R."/>
            <person name="Golyshina O.V."/>
            <person name="Manteca A."/>
            <person name="Ramos J.L."/>
            <person name="Gallego J.R."/>
            <person name="Llorente I."/>
            <person name="Martins Dos Santos V.A."/>
            <person name="Jensen O.N."/>
            <person name="Pelaez A.I."/>
            <person name="Sanchez J."/>
            <person name="Ferrer M."/>
        </authorList>
    </citation>
    <scope>NUCLEOTIDE SEQUENCE</scope>
</reference>
<dbReference type="CDD" id="cd09111">
    <property type="entry name" value="PLDc_ymdC_like_1"/>
    <property type="match status" value="1"/>
</dbReference>
<sequence>MPEADYPRPVSVALAHPQSTRLGALFGHEAAAHGGRSGFRIVSTGVNGFLLRVQLIDAAQRTLDLQYFIFRGDQTGRLITDALRRAAARGVRVRILVDDGETVAGDGQILALDGQPNIEVRVFNPFVYRGHSELLRGLEFLFDASRLDYRMHNKLLIADNSVALIGGRNIGNQYFQMDPHSQLADDDVFSVGP</sequence>
<reference evidence="2" key="1">
    <citation type="submission" date="2013-08" db="EMBL/GenBank/DDBJ databases">
        <authorList>
            <person name="Mendez C."/>
            <person name="Richter M."/>
            <person name="Ferrer M."/>
            <person name="Sanchez J."/>
        </authorList>
    </citation>
    <scope>NUCLEOTIDE SEQUENCE</scope>
</reference>
<dbReference type="SUPFAM" id="SSF56024">
    <property type="entry name" value="Phospholipase D/nuclease"/>
    <property type="match status" value="1"/>
</dbReference>
<organism evidence="2">
    <name type="scientific">mine drainage metagenome</name>
    <dbReference type="NCBI Taxonomy" id="410659"/>
    <lineage>
        <taxon>unclassified sequences</taxon>
        <taxon>metagenomes</taxon>
        <taxon>ecological metagenomes</taxon>
    </lineage>
</organism>
<gene>
    <name evidence="2" type="ORF">B2A_06605</name>
</gene>
<dbReference type="PANTHER" id="PTHR21248:SF12">
    <property type="entry name" value="CARDIOLIPIN SYNTHASE C"/>
    <property type="match status" value="1"/>
</dbReference>